<reference evidence="1 2" key="1">
    <citation type="submission" date="2020-08" db="EMBL/GenBank/DDBJ databases">
        <title>Genomic Encyclopedia of Type Strains, Phase IV (KMG-IV): sequencing the most valuable type-strain genomes for metagenomic binning, comparative biology and taxonomic classification.</title>
        <authorList>
            <person name="Goeker M."/>
        </authorList>
    </citation>
    <scope>NUCLEOTIDE SEQUENCE [LARGE SCALE GENOMIC DNA]</scope>
    <source>
        <strain evidence="1 2">DSM 2461</strain>
    </source>
</reference>
<protein>
    <submittedName>
        <fullName evidence="1">Uncharacterized protein</fullName>
    </submittedName>
</protein>
<dbReference type="Proteomes" id="UP000587760">
    <property type="component" value="Unassembled WGS sequence"/>
</dbReference>
<proteinExistence type="predicted"/>
<gene>
    <name evidence="1" type="ORF">HNR50_001176</name>
</gene>
<keyword evidence="2" id="KW-1185">Reference proteome</keyword>
<sequence length="395" mass="44603">MFKNKILFPVLIALFLILILAAYIIRFTTVGKNPHIGFYRTNPEQYSRLIELMSSAETGLGKEFFIIEYDGKSNLEEQFKKDPCDILITENFTLTESWDNLLFPVDAALIERYPRSTRLLTEYKGANLVLPLQFDHIELAYKRSDIKGDPETSIIYSFDNLNTQLTSLAGKDRYPLLLSGAEDRDLMDIISVLTLSIAGPDGLESLRSRFDKSSDLEELLNLELREGITFRNILNVLTNWKNNGIVSRDWLHFTFDDVLFFLENDLSSACIMRLSTHRTLPDSLLNDLSESPFPFLSKDDRASALLMPGYSMALSSKSLFKRSITTILPDLLENDILAGLSAYSGLAPASSTSEALDRQASNVRLWGAASMALLNPLSDLNSQLIEELREYLLIQ</sequence>
<evidence type="ECO:0000313" key="2">
    <source>
        <dbReference type="Proteomes" id="UP000587760"/>
    </source>
</evidence>
<accession>A0A841R9Y8</accession>
<dbReference type="AlphaFoldDB" id="A0A841R9Y8"/>
<comment type="caution">
    <text evidence="1">The sequence shown here is derived from an EMBL/GenBank/DDBJ whole genome shotgun (WGS) entry which is preliminary data.</text>
</comment>
<dbReference type="EMBL" id="JACHGJ010000002">
    <property type="protein sequence ID" value="MBB6479518.1"/>
    <property type="molecule type" value="Genomic_DNA"/>
</dbReference>
<organism evidence="1 2">
    <name type="scientific">Spirochaeta isovalerica</name>
    <dbReference type="NCBI Taxonomy" id="150"/>
    <lineage>
        <taxon>Bacteria</taxon>
        <taxon>Pseudomonadati</taxon>
        <taxon>Spirochaetota</taxon>
        <taxon>Spirochaetia</taxon>
        <taxon>Spirochaetales</taxon>
        <taxon>Spirochaetaceae</taxon>
        <taxon>Spirochaeta</taxon>
    </lineage>
</organism>
<evidence type="ECO:0000313" key="1">
    <source>
        <dbReference type="EMBL" id="MBB6479518.1"/>
    </source>
</evidence>
<name>A0A841R9Y8_9SPIO</name>
<dbReference type="RefSeq" id="WP_184744818.1">
    <property type="nucleotide sequence ID" value="NZ_JACHGJ010000002.1"/>
</dbReference>